<protein>
    <submittedName>
        <fullName evidence="1">Uncharacterized protein</fullName>
    </submittedName>
</protein>
<evidence type="ECO:0000313" key="2">
    <source>
        <dbReference type="Proteomes" id="UP001231649"/>
    </source>
</evidence>
<accession>A0ACC2QGZ7</accession>
<evidence type="ECO:0000313" key="1">
    <source>
        <dbReference type="EMBL" id="KAJ8715264.1"/>
    </source>
</evidence>
<proteinExistence type="predicted"/>
<organism evidence="1 2">
    <name type="scientific">Mythimna loreyi</name>
    <dbReference type="NCBI Taxonomy" id="667449"/>
    <lineage>
        <taxon>Eukaryota</taxon>
        <taxon>Metazoa</taxon>
        <taxon>Ecdysozoa</taxon>
        <taxon>Arthropoda</taxon>
        <taxon>Hexapoda</taxon>
        <taxon>Insecta</taxon>
        <taxon>Pterygota</taxon>
        <taxon>Neoptera</taxon>
        <taxon>Endopterygota</taxon>
        <taxon>Lepidoptera</taxon>
        <taxon>Glossata</taxon>
        <taxon>Ditrysia</taxon>
        <taxon>Noctuoidea</taxon>
        <taxon>Noctuidae</taxon>
        <taxon>Noctuinae</taxon>
        <taxon>Hadenini</taxon>
        <taxon>Mythimna</taxon>
    </lineage>
</organism>
<sequence>MLQLPTFYKHYDRTPLDSVYKALRNKDFADCVLQATRALEQSNSWVEFKHKEKSASESIELGIHGKEAFSNGDYQMALMKYNMALMRAPPGSDAMRLSYYSRAELLLKTEQFQACVKDVDTCLALNCSDDMALKLRQMKKVASRGAVIEQKAPKRPFNPFTEELFKLKGARNPDIPCATSYVEVNMVSGLPKVVAARDIPGGTVVAVETAFVGVTHPMNHVTSCHYCHKMDLNLMPCEGCCSAMFCDKQCEENSIQDGHNFECKIMNMIVDDIKLPVKATLKIRQLCNSWDEFITASNELGIERMENSSIAEIFGPHKFSLLNSHYDTHFIYGALFNRCMYIANIIHYLDIHTSFLPDSPEEKSAAIRAVSRVMMHLALHCTPVVLQHFTDLCTLDRLIFHKHPNKGYFPFIGNLPHSCVPNTYVAGLRNSAALITITPVKKGAELSISYLGHWLQLVPTALLYRPIKIFVHFRAVCKDCIVCSGRADNISLNSHLTDTQQKAFKKFMTYASSMVFVCLRNRWELIKLLIMTNYVFYYFDGKGLGESCRLLLAYGGQEFEDRRVTIEEWPALKPKCLFGKIPILEIDGKQYAQSLAISRYLGRKYGLVGDTPEDALEIDQNVDLVNDIRAKAAEVQYESNEVVKESKYADYAKNAFPNLLERLNAVVVQNNGHLALGKLTWGDFVLAGILDYLKYMLRMPDLEKTYPVFQKVIDNVYSSPKVKAYSESKN</sequence>
<comment type="caution">
    <text evidence="1">The sequence shown here is derived from an EMBL/GenBank/DDBJ whole genome shotgun (WGS) entry which is preliminary data.</text>
</comment>
<keyword evidence="2" id="KW-1185">Reference proteome</keyword>
<dbReference type="Proteomes" id="UP001231649">
    <property type="component" value="Chromosome 17"/>
</dbReference>
<name>A0ACC2QGZ7_9NEOP</name>
<gene>
    <name evidence="1" type="ORF">PYW08_005245</name>
</gene>
<reference evidence="1" key="1">
    <citation type="submission" date="2023-03" db="EMBL/GenBank/DDBJ databases">
        <title>Chromosome-level genomes of two armyworms, Mythimna separata and Mythimna loreyi, provide insights into the biosynthesis and reception of sex pheromones.</title>
        <authorList>
            <person name="Zhao H."/>
        </authorList>
    </citation>
    <scope>NUCLEOTIDE SEQUENCE</scope>
    <source>
        <strain evidence="1">BeijingLab</strain>
    </source>
</reference>
<dbReference type="EMBL" id="CM056793">
    <property type="protein sequence ID" value="KAJ8715264.1"/>
    <property type="molecule type" value="Genomic_DNA"/>
</dbReference>